<evidence type="ECO:0000313" key="5">
    <source>
        <dbReference type="Proteomes" id="UP000503004"/>
    </source>
</evidence>
<dbReference type="GO" id="GO:0008714">
    <property type="term" value="F:AMP nucleosidase activity"/>
    <property type="evidence" value="ECO:0007669"/>
    <property type="project" value="UniProtKB-EC"/>
</dbReference>
<dbReference type="GO" id="GO:0005829">
    <property type="term" value="C:cytosol"/>
    <property type="evidence" value="ECO:0007669"/>
    <property type="project" value="TreeGrafter"/>
</dbReference>
<dbReference type="Gene3D" id="3.40.50.450">
    <property type="match status" value="1"/>
</dbReference>
<protein>
    <recommendedName>
        <fullName evidence="3">Cytokinin riboside 5'-monophosphate phosphoribohydrolase</fullName>
        <ecNumber evidence="3">3.2.2.n1</ecNumber>
    </recommendedName>
</protein>
<proteinExistence type="inferred from homology"/>
<dbReference type="Pfam" id="PF03641">
    <property type="entry name" value="Lysine_decarbox"/>
    <property type="match status" value="1"/>
</dbReference>
<dbReference type="GO" id="GO:0009691">
    <property type="term" value="P:cytokinin biosynthetic process"/>
    <property type="evidence" value="ECO:0007669"/>
    <property type="project" value="UniProtKB-UniRule"/>
</dbReference>
<organism evidence="4 5">
    <name type="scientific">Methylococcus geothermalis</name>
    <dbReference type="NCBI Taxonomy" id="2681310"/>
    <lineage>
        <taxon>Bacteria</taxon>
        <taxon>Pseudomonadati</taxon>
        <taxon>Pseudomonadota</taxon>
        <taxon>Gammaproteobacteria</taxon>
        <taxon>Methylococcales</taxon>
        <taxon>Methylococcaceae</taxon>
        <taxon>Methylococcus</taxon>
    </lineage>
</organism>
<accession>A0A858Q780</accession>
<dbReference type="NCBIfam" id="TIGR00730">
    <property type="entry name" value="Rossman fold protein, TIGR00730 family"/>
    <property type="match status" value="1"/>
</dbReference>
<name>A0A858Q780_9GAMM</name>
<dbReference type="PANTHER" id="PTHR31223:SF70">
    <property type="entry name" value="LOG FAMILY PROTEIN YJL055W"/>
    <property type="match status" value="1"/>
</dbReference>
<dbReference type="SUPFAM" id="SSF102405">
    <property type="entry name" value="MCP/YpsA-like"/>
    <property type="match status" value="1"/>
</dbReference>
<gene>
    <name evidence="4" type="ORF">GNH96_06465</name>
</gene>
<dbReference type="EMBL" id="CP046565">
    <property type="protein sequence ID" value="QJD29644.1"/>
    <property type="molecule type" value="Genomic_DNA"/>
</dbReference>
<dbReference type="EC" id="3.2.2.n1" evidence="3"/>
<comment type="catalytic activity">
    <reaction evidence="1">
        <text>AMP + H2O = D-ribose 5-phosphate + adenine</text>
        <dbReference type="Rhea" id="RHEA:20129"/>
        <dbReference type="ChEBI" id="CHEBI:15377"/>
        <dbReference type="ChEBI" id="CHEBI:16708"/>
        <dbReference type="ChEBI" id="CHEBI:78346"/>
        <dbReference type="ChEBI" id="CHEBI:456215"/>
        <dbReference type="EC" id="3.2.2.4"/>
    </reaction>
</comment>
<keyword evidence="3" id="KW-0203">Cytokinin biosynthesis</keyword>
<evidence type="ECO:0000256" key="1">
    <source>
        <dbReference type="ARBA" id="ARBA00000274"/>
    </source>
</evidence>
<dbReference type="KEGG" id="metu:GNH96_06465"/>
<dbReference type="AlphaFoldDB" id="A0A858Q780"/>
<evidence type="ECO:0000256" key="2">
    <source>
        <dbReference type="ARBA" id="ARBA00006763"/>
    </source>
</evidence>
<dbReference type="RefSeq" id="WP_169602929.1">
    <property type="nucleotide sequence ID" value="NZ_CP046565.1"/>
</dbReference>
<comment type="similarity">
    <text evidence="2 3">Belongs to the LOG family.</text>
</comment>
<keyword evidence="3" id="KW-0378">Hydrolase</keyword>
<dbReference type="InterPro" id="IPR005269">
    <property type="entry name" value="LOG"/>
</dbReference>
<keyword evidence="5" id="KW-1185">Reference proteome</keyword>
<reference evidence="5" key="1">
    <citation type="submission" date="2019-12" db="EMBL/GenBank/DDBJ databases">
        <authorList>
            <person name="Awala S.I."/>
            <person name="Rhee S.K."/>
        </authorList>
    </citation>
    <scope>NUCLEOTIDE SEQUENCE [LARGE SCALE GENOMIC DNA]</scope>
    <source>
        <strain evidence="5">IM1</strain>
    </source>
</reference>
<evidence type="ECO:0000256" key="3">
    <source>
        <dbReference type="RuleBase" id="RU363015"/>
    </source>
</evidence>
<dbReference type="PANTHER" id="PTHR31223">
    <property type="entry name" value="LOG FAMILY PROTEIN YJL055W"/>
    <property type="match status" value="1"/>
</dbReference>
<dbReference type="InterPro" id="IPR031100">
    <property type="entry name" value="LOG_fam"/>
</dbReference>
<dbReference type="Proteomes" id="UP000503004">
    <property type="component" value="Chromosome"/>
</dbReference>
<evidence type="ECO:0000313" key="4">
    <source>
        <dbReference type="EMBL" id="QJD29644.1"/>
    </source>
</evidence>
<sequence length="195" mass="21295">MELKSVCVYCGSSAGERPEYLDETRRFGRLLAERGIRLVYGGASVGLMGAVADAALAAGGEVIGVIPHALVAKEIAHPGLTERMVTASMHERKARMAELSDGFVALPGGIGTFEELFEAWTWAQLGIHHKPCALLNVAGYYDRLVAFLEHAAGEGFMRRLHRSMLLVAQQPEELLEAFAAYRPPEVETWVRADET</sequence>